<protein>
    <recommendedName>
        <fullName evidence="1">RNA-directed DNA polymerase</fullName>
        <ecNumber evidence="1">2.7.7.49</ecNumber>
    </recommendedName>
</protein>
<evidence type="ECO:0000259" key="9">
    <source>
        <dbReference type="PROSITE" id="PS50994"/>
    </source>
</evidence>
<keyword evidence="3" id="KW-0548">Nucleotidyltransferase</keyword>
<dbReference type="SUPFAM" id="SSF56672">
    <property type="entry name" value="DNA/RNA polymerases"/>
    <property type="match status" value="1"/>
</dbReference>
<organism evidence="10 11">
    <name type="scientific">Lactuca sativa</name>
    <name type="common">Garden lettuce</name>
    <dbReference type="NCBI Taxonomy" id="4236"/>
    <lineage>
        <taxon>Eukaryota</taxon>
        <taxon>Viridiplantae</taxon>
        <taxon>Streptophyta</taxon>
        <taxon>Embryophyta</taxon>
        <taxon>Tracheophyta</taxon>
        <taxon>Spermatophyta</taxon>
        <taxon>Magnoliopsida</taxon>
        <taxon>eudicotyledons</taxon>
        <taxon>Gunneridae</taxon>
        <taxon>Pentapetalae</taxon>
        <taxon>asterids</taxon>
        <taxon>campanulids</taxon>
        <taxon>Asterales</taxon>
        <taxon>Asteraceae</taxon>
        <taxon>Cichorioideae</taxon>
        <taxon>Cichorieae</taxon>
        <taxon>Lactucinae</taxon>
        <taxon>Lactuca</taxon>
    </lineage>
</organism>
<keyword evidence="6" id="KW-0378">Hydrolase</keyword>
<keyword evidence="4" id="KW-0540">Nuclease</keyword>
<dbReference type="SUPFAM" id="SSF53098">
    <property type="entry name" value="Ribonuclease H-like"/>
    <property type="match status" value="1"/>
</dbReference>
<comment type="caution">
    <text evidence="10">The sequence shown here is derived from an EMBL/GenBank/DDBJ whole genome shotgun (WGS) entry which is preliminary data.</text>
</comment>
<dbReference type="InterPro" id="IPR043128">
    <property type="entry name" value="Rev_trsase/Diguanyl_cyclase"/>
</dbReference>
<feature type="compositionally biased region" description="Low complexity" evidence="8">
    <location>
        <begin position="319"/>
        <end position="332"/>
    </location>
</feature>
<evidence type="ECO:0000313" key="11">
    <source>
        <dbReference type="Proteomes" id="UP000235145"/>
    </source>
</evidence>
<dbReference type="Pfam" id="PF17921">
    <property type="entry name" value="Integrase_H2C2"/>
    <property type="match status" value="1"/>
</dbReference>
<dbReference type="EMBL" id="NBSK02000007">
    <property type="protein sequence ID" value="KAJ0195367.1"/>
    <property type="molecule type" value="Genomic_DNA"/>
</dbReference>
<dbReference type="InterPro" id="IPR041373">
    <property type="entry name" value="RT_RNaseH"/>
</dbReference>
<keyword evidence="2" id="KW-0808">Transferase</keyword>
<feature type="region of interest" description="Disordered" evidence="8">
    <location>
        <begin position="460"/>
        <end position="488"/>
    </location>
</feature>
<dbReference type="Pfam" id="PF00665">
    <property type="entry name" value="rve"/>
    <property type="match status" value="1"/>
</dbReference>
<keyword evidence="11" id="KW-1185">Reference proteome</keyword>
<dbReference type="PROSITE" id="PS50994">
    <property type="entry name" value="INTEGRASE"/>
    <property type="match status" value="1"/>
</dbReference>
<evidence type="ECO:0000256" key="5">
    <source>
        <dbReference type="ARBA" id="ARBA00022759"/>
    </source>
</evidence>
<dbReference type="FunFam" id="3.30.70.270:FF:000020">
    <property type="entry name" value="Transposon Tf2-6 polyprotein-like Protein"/>
    <property type="match status" value="1"/>
</dbReference>
<dbReference type="Pfam" id="PF03732">
    <property type="entry name" value="Retrotrans_gag"/>
    <property type="match status" value="1"/>
</dbReference>
<dbReference type="GO" id="GO:0003676">
    <property type="term" value="F:nucleic acid binding"/>
    <property type="evidence" value="ECO:0007669"/>
    <property type="project" value="InterPro"/>
</dbReference>
<reference evidence="10 11" key="1">
    <citation type="journal article" date="2017" name="Nat. Commun.">
        <title>Genome assembly with in vitro proximity ligation data and whole-genome triplication in lettuce.</title>
        <authorList>
            <person name="Reyes-Chin-Wo S."/>
            <person name="Wang Z."/>
            <person name="Yang X."/>
            <person name="Kozik A."/>
            <person name="Arikit S."/>
            <person name="Song C."/>
            <person name="Xia L."/>
            <person name="Froenicke L."/>
            <person name="Lavelle D.O."/>
            <person name="Truco M.J."/>
            <person name="Xia R."/>
            <person name="Zhu S."/>
            <person name="Xu C."/>
            <person name="Xu H."/>
            <person name="Xu X."/>
            <person name="Cox K."/>
            <person name="Korf I."/>
            <person name="Meyers B.C."/>
            <person name="Michelmore R.W."/>
        </authorList>
    </citation>
    <scope>NUCLEOTIDE SEQUENCE [LARGE SCALE GENOMIC DNA]</scope>
    <source>
        <strain evidence="11">cv. Salinas</strain>
        <tissue evidence="10">Seedlings</tissue>
    </source>
</reference>
<evidence type="ECO:0000256" key="1">
    <source>
        <dbReference type="ARBA" id="ARBA00012493"/>
    </source>
</evidence>
<dbReference type="InterPro" id="IPR043502">
    <property type="entry name" value="DNA/RNA_pol_sf"/>
</dbReference>
<dbReference type="InterPro" id="IPR050951">
    <property type="entry name" value="Retrovirus_Pol_polyprotein"/>
</dbReference>
<dbReference type="Gene3D" id="3.10.10.10">
    <property type="entry name" value="HIV Type 1 Reverse Transcriptase, subunit A, domain 1"/>
    <property type="match status" value="1"/>
</dbReference>
<keyword evidence="5" id="KW-0255">Endonuclease</keyword>
<accession>A0A9R1UWE4</accession>
<feature type="domain" description="Integrase catalytic" evidence="9">
    <location>
        <begin position="1435"/>
        <end position="1602"/>
    </location>
</feature>
<dbReference type="PANTHER" id="PTHR37984">
    <property type="entry name" value="PROTEIN CBG26694"/>
    <property type="match status" value="1"/>
</dbReference>
<feature type="region of interest" description="Disordered" evidence="8">
    <location>
        <begin position="300"/>
        <end position="373"/>
    </location>
</feature>
<dbReference type="CDD" id="cd09274">
    <property type="entry name" value="RNase_HI_RT_Ty3"/>
    <property type="match status" value="1"/>
</dbReference>
<dbReference type="CDD" id="cd00303">
    <property type="entry name" value="retropepsin_like"/>
    <property type="match status" value="1"/>
</dbReference>
<dbReference type="Gene3D" id="1.10.340.70">
    <property type="match status" value="1"/>
</dbReference>
<evidence type="ECO:0000313" key="10">
    <source>
        <dbReference type="EMBL" id="KAJ0195367.1"/>
    </source>
</evidence>
<dbReference type="GO" id="GO:0003964">
    <property type="term" value="F:RNA-directed DNA polymerase activity"/>
    <property type="evidence" value="ECO:0007669"/>
    <property type="project" value="UniProtKB-KW"/>
</dbReference>
<dbReference type="InterPro" id="IPR001584">
    <property type="entry name" value="Integrase_cat-core"/>
</dbReference>
<dbReference type="InterPro" id="IPR012337">
    <property type="entry name" value="RNaseH-like_sf"/>
</dbReference>
<proteinExistence type="predicted"/>
<dbReference type="Proteomes" id="UP000235145">
    <property type="component" value="Unassembled WGS sequence"/>
</dbReference>
<evidence type="ECO:0000256" key="8">
    <source>
        <dbReference type="SAM" id="MobiDB-lite"/>
    </source>
</evidence>
<dbReference type="GO" id="GO:0004519">
    <property type="term" value="F:endonuclease activity"/>
    <property type="evidence" value="ECO:0007669"/>
    <property type="project" value="UniProtKB-KW"/>
</dbReference>
<evidence type="ECO:0000256" key="4">
    <source>
        <dbReference type="ARBA" id="ARBA00022722"/>
    </source>
</evidence>
<evidence type="ECO:0000256" key="7">
    <source>
        <dbReference type="ARBA" id="ARBA00022918"/>
    </source>
</evidence>
<dbReference type="GO" id="GO:0015074">
    <property type="term" value="P:DNA integration"/>
    <property type="evidence" value="ECO:0007669"/>
    <property type="project" value="InterPro"/>
</dbReference>
<dbReference type="InterPro" id="IPR041588">
    <property type="entry name" value="Integrase_H2C2"/>
</dbReference>
<dbReference type="Pfam" id="PF00078">
    <property type="entry name" value="RVT_1"/>
    <property type="match status" value="1"/>
</dbReference>
<feature type="compositionally biased region" description="Polar residues" evidence="8">
    <location>
        <begin position="358"/>
        <end position="373"/>
    </location>
</feature>
<keyword evidence="7" id="KW-0695">RNA-directed DNA polymerase</keyword>
<name>A0A9R1UWE4_LACSA</name>
<dbReference type="InterPro" id="IPR000477">
    <property type="entry name" value="RT_dom"/>
</dbReference>
<dbReference type="InterPro" id="IPR021109">
    <property type="entry name" value="Peptidase_aspartic_dom_sf"/>
</dbReference>
<dbReference type="Gene3D" id="2.40.70.10">
    <property type="entry name" value="Acid Proteases"/>
    <property type="match status" value="1"/>
</dbReference>
<dbReference type="GO" id="GO:0016787">
    <property type="term" value="F:hydrolase activity"/>
    <property type="evidence" value="ECO:0007669"/>
    <property type="project" value="UniProtKB-KW"/>
</dbReference>
<gene>
    <name evidence="10" type="ORF">LSAT_V11C700377520</name>
</gene>
<dbReference type="InterPro" id="IPR036397">
    <property type="entry name" value="RNaseH_sf"/>
</dbReference>
<dbReference type="Gene3D" id="3.30.70.270">
    <property type="match status" value="2"/>
</dbReference>
<dbReference type="Gene3D" id="3.30.420.10">
    <property type="entry name" value="Ribonuclease H-like superfamily/Ribonuclease H"/>
    <property type="match status" value="1"/>
</dbReference>
<evidence type="ECO:0000256" key="3">
    <source>
        <dbReference type="ARBA" id="ARBA00022695"/>
    </source>
</evidence>
<dbReference type="InterPro" id="IPR005162">
    <property type="entry name" value="Retrotrans_gag_dom"/>
</dbReference>
<feature type="compositionally biased region" description="Polar residues" evidence="8">
    <location>
        <begin position="469"/>
        <end position="481"/>
    </location>
</feature>
<dbReference type="CDD" id="cd01647">
    <property type="entry name" value="RT_LTR"/>
    <property type="match status" value="1"/>
</dbReference>
<dbReference type="EC" id="2.7.7.49" evidence="1"/>
<dbReference type="Pfam" id="PF17917">
    <property type="entry name" value="RT_RNaseH"/>
    <property type="match status" value="1"/>
</dbReference>
<sequence length="1965" mass="225575">MGDNVNNNGNRGFEGTNPPIVSATINADNFEFKPVMFQMINNNGLFGGMSSDEPLSHLRSFNQMCDNFKQRGMTSDAFRLRLFPYTLQGKARDWFESLPSDSITTWEELSEKFLKRFFPPTRNANLRNAITSFQQMDGESLWEVWERWNNFLRKCPTHRLPDDVKLETFYQGLDAQTHMLVDTSAGGALLTKSYEESVEILDRIATNNFQWPTDRVHASGSKGSTPAEVRLAAQNDALATELATIKSMMKNMMSSNGMKEKKVDFCAVCQGVHDYSECPQNPESVFFMGSQNFPRQNNPYSETYNPGWRNHPNFSWGGQQQQMHHPQEQFQQRPQNPPGFYQMPNQQVRPQGGAFHQASGSSTKPAAPSSNQEMSPFEKAMMEFMIKQDQKTEAREKNQAIAMRNLENQSGKELAPKNHDLPVTDDEQHLVSVETHKKKHELKDDEKEYVEIEDITDEEYGQKKVNKEGPTSSSPSVGNQKKAQEKHARTGAIVAPTNLPFPPRQSKSKVDEGQFKKFLEILSQLHINIPFVEALKQMPTYATFMKDVLTKKRVFGEFETVAMTKSCTSIIQNKLPVKKDDPGSFVLPCRIGKLDKIGLCDLGASINLMPLSIFRRLGIGEARPTTISLQLADRSVVYLEGKIEDIVIKIDNLFVPADFIILDYEADDDCGIILGRPFLATAGALIDVKKGEITLRVNDEQRTFNMFKAVKQPFNMEECSFVRVIDNLVHAEVAQLSKVTHDIEEIEEWKIKEDVRWVKEELDLKDRVTAPTLPSIEKAPDLELKQLPTHLKYAYLRYDDTLPVIISSQLSSVQEKELVDVLKENEKAIGWTLADIKGISPAMCMHKINLEEGAKTSVEHQRRLNPLMKDVVKREIIKWLDAGIIYPIADSEWISPVHCVPKKGGATVVQNDIGEMITKRTVTGWRICIDYRKLNTATRKDHFPLPFIDQMLDRLAGKSFYCFLDGYSGYNQISIAPEDQHKTTFTCPFGTFAFRRMPFGLCNAPATFQRCMMSIFSDMVENFVEVFMDDFSVHGDTFESCLKNLTAVLQKCVQHNLVLNWEKCHFMVKEGIVLGHKVSEKGIEVDRAKIEIIERLEAPINVKGIRSFLGHAGFYRRFIKDFSKIAKPLTQLLEQDREFIFDGSCKRAFEELKRRLTSAPVIVAPDWDEPFEIMRDASDTAIGAVLGQRRGKFFHTIYYASTTLNGAQLNYTTTEKEFLAVVFSLEKFRSYLIGAKLIVYTDHAAIRYLMAKKDAKARLIRWILLLQEFDLEVRDKKGVENVVADHLSRLDKESTKYDQPVIQDSFPDERIFRVSGEHPWYANIVNYLVGGVFPDGFSRHQKKKLMSDAKFYFWDEPYLFRLNVDKMWRRCIPEMEQKQILEKCHNSEYGGHFQGEKTAIRVLHSGFYWPSLFKDAYEFVKRCDRCQRTGNIGRRQEMPLSNIMEVELFDVWGIDFMGPFVPSHGKMYILVAVDYVSKWVEAVACVRNDARTVINFLKKQIFSRFGTPRAIISDEGTHFCNRMLGAILAKYQIKHRVATAYHPQTNGLAEANNKQLKTILEKVVNGSRKDWATKIDDTLWAYRTAYRTSLGTSPYQLVFGKACHLPLELEHKAYWALKELNLDMKAAGKKRMEQLVELEEFRMQAYENAKIQKEKVKKWHDKKILRREFTEGQLVLLFNSRLKLFPGKLKSRWSGPFRNARVCPGGALELINEKDGERFLVNGQRVKHYFGEEKEDVAVLHLKPPLFAIQVVGGEVRVVERNKFELCLEISRQQYEFLDYHIMMMRVGLLLMKSKILKGIDGFHHHLSSQVQLEFLEFPSSYSTVVFLFKIDLEVEVSLLDENQKLKPPEFALDWEIERTLRGLRRLRIQEDMGDNVNNNGNRGFEGTNPPIVSATINADNFEFKPVMFQMINNNGLFGGMSSDEPLSHLRSFNQMCDNFKQRGMTSDAFRLRLFPYTLQGKARD</sequence>
<dbReference type="PANTHER" id="PTHR37984:SF5">
    <property type="entry name" value="PROTEIN NYNRIN-LIKE"/>
    <property type="match status" value="1"/>
</dbReference>
<evidence type="ECO:0000256" key="6">
    <source>
        <dbReference type="ARBA" id="ARBA00022801"/>
    </source>
</evidence>
<evidence type="ECO:0000256" key="2">
    <source>
        <dbReference type="ARBA" id="ARBA00022679"/>
    </source>
</evidence>